<dbReference type="InterPro" id="IPR024079">
    <property type="entry name" value="MetalloPept_cat_dom_sf"/>
</dbReference>
<organism evidence="3">
    <name type="scientific">Streptomyces sp. gb1(2016)</name>
    <dbReference type="NCBI Taxonomy" id="1828321"/>
    <lineage>
        <taxon>Bacteria</taxon>
        <taxon>Bacillati</taxon>
        <taxon>Actinomycetota</taxon>
        <taxon>Actinomycetes</taxon>
        <taxon>Kitasatosporales</taxon>
        <taxon>Streptomycetaceae</taxon>
        <taxon>Streptomyces</taxon>
    </lineage>
</organism>
<dbReference type="RefSeq" id="WP_147982779.1">
    <property type="nucleotide sequence ID" value="NZ_RDBM01000019.1"/>
</dbReference>
<comment type="caution">
    <text evidence="3">The sequence shown here is derived from an EMBL/GenBank/DDBJ whole genome shotgun (WGS) entry which is preliminary data.</text>
</comment>
<feature type="compositionally biased region" description="Low complexity" evidence="1">
    <location>
        <begin position="63"/>
        <end position="74"/>
    </location>
</feature>
<gene>
    <name evidence="3" type="ORF">EAO74_04820</name>
</gene>
<feature type="region of interest" description="Disordered" evidence="1">
    <location>
        <begin position="43"/>
        <end position="84"/>
    </location>
</feature>
<dbReference type="Gene3D" id="3.40.390.10">
    <property type="entry name" value="Collagenase (Catalytic Domain)"/>
    <property type="match status" value="1"/>
</dbReference>
<dbReference type="Pfam" id="PF09471">
    <property type="entry name" value="Peptidase_M64"/>
    <property type="match status" value="1"/>
</dbReference>
<evidence type="ECO:0000256" key="2">
    <source>
        <dbReference type="SAM" id="SignalP"/>
    </source>
</evidence>
<proteinExistence type="predicted"/>
<sequence length="455" mass="47749">MHKSKVAAISVSVALAAMLGTALAAPAAAVDPRAVDEPHVTVEYFPEPGGEGRRTEVPVSTEAATGGAAHRSAAPTTGTTDGEVGELAVTGPSADRLDVVIIGDGYTADQQDDFHAAAAAKWGDITGIEPYSSYQGLMNVWTVDAVSAESGITGDPTADVTKNTALGSYFWCSDTQRLICADIDKVASYAAKAPEADLVVVVSNSTKYGGAGYSGLEAEGYPFDGVSTLSSDNAQSSMIAAHEIGHSVGLLADEYTYDSYGTWSGGELPDINSSVLTTDQMAADRTKWYRWLGETDPTGGSVGTYEGSSYYPYGIHRPTSNSLMRALDVRDFNLPGREAMIAGFYREANALSSGTRRSSAVLRTAAIRVSRAELTGLAAPELRWYIDGVQVRRAQGLTAVTPAGLGVAADGRAHTVTVRSADRTTSIRDPRVLAETAESLTWTVKPSGHKAPSKH</sequence>
<evidence type="ECO:0008006" key="4">
    <source>
        <dbReference type="Google" id="ProtNLM"/>
    </source>
</evidence>
<protein>
    <recommendedName>
        <fullName evidence="4">Peptidase M64</fullName>
    </recommendedName>
</protein>
<feature type="chain" id="PRO_5024927935" description="Peptidase M64" evidence="2">
    <location>
        <begin position="25"/>
        <end position="455"/>
    </location>
</feature>
<reference evidence="3" key="1">
    <citation type="submission" date="2018-10" db="EMBL/GenBank/DDBJ databases">
        <authorList>
            <person name="Hariharan J."/>
            <person name="Choudoir M.J."/>
            <person name="Diebold P."/>
            <person name="Panke-Buisse K."/>
            <person name="Campbell A.N."/>
            <person name="Buckley D.H."/>
        </authorList>
    </citation>
    <scope>NUCLEOTIDE SEQUENCE</scope>
    <source>
        <strain evidence="3">Gb1</strain>
    </source>
</reference>
<evidence type="ECO:0000313" key="3">
    <source>
        <dbReference type="EMBL" id="TXS33087.1"/>
    </source>
</evidence>
<dbReference type="EMBL" id="RDBM01000019">
    <property type="protein sequence ID" value="TXS33087.1"/>
    <property type="molecule type" value="Genomic_DNA"/>
</dbReference>
<dbReference type="InterPro" id="IPR019026">
    <property type="entry name" value="Peptidase_M64_IgA"/>
</dbReference>
<feature type="signal peptide" evidence="2">
    <location>
        <begin position="1"/>
        <end position="24"/>
    </location>
</feature>
<keyword evidence="2" id="KW-0732">Signal</keyword>
<accession>A0A652LBC6</accession>
<dbReference type="AlphaFoldDB" id="A0A652LBC6"/>
<evidence type="ECO:0000256" key="1">
    <source>
        <dbReference type="SAM" id="MobiDB-lite"/>
    </source>
</evidence>
<dbReference type="GO" id="GO:0008237">
    <property type="term" value="F:metallopeptidase activity"/>
    <property type="evidence" value="ECO:0007669"/>
    <property type="project" value="InterPro"/>
</dbReference>
<name>A0A652LBC6_9ACTN</name>